<protein>
    <submittedName>
        <fullName evidence="2">Amidase</fullName>
    </submittedName>
</protein>
<organism evidence="2 3">
    <name type="scientific">Isobaculum melis</name>
    <dbReference type="NCBI Taxonomy" id="142588"/>
    <lineage>
        <taxon>Bacteria</taxon>
        <taxon>Bacillati</taxon>
        <taxon>Bacillota</taxon>
        <taxon>Bacilli</taxon>
        <taxon>Lactobacillales</taxon>
        <taxon>Carnobacteriaceae</taxon>
        <taxon>Isobaculum</taxon>
    </lineage>
</organism>
<evidence type="ECO:0000259" key="1">
    <source>
        <dbReference type="Pfam" id="PF01425"/>
    </source>
</evidence>
<reference evidence="2 3" key="1">
    <citation type="submission" date="2016-10" db="EMBL/GenBank/DDBJ databases">
        <authorList>
            <person name="de Groot N.N."/>
        </authorList>
    </citation>
    <scope>NUCLEOTIDE SEQUENCE [LARGE SCALE GENOMIC DNA]</scope>
    <source>
        <strain evidence="2 3">DSM 13760</strain>
    </source>
</reference>
<evidence type="ECO:0000313" key="3">
    <source>
        <dbReference type="Proteomes" id="UP000198948"/>
    </source>
</evidence>
<gene>
    <name evidence="2" type="ORF">SAMN04488559_12511</name>
</gene>
<accession>A0A1H9UAK5</accession>
<dbReference type="Gene3D" id="3.90.1300.10">
    <property type="entry name" value="Amidase signature (AS) domain"/>
    <property type="match status" value="1"/>
</dbReference>
<keyword evidence="3" id="KW-1185">Reference proteome</keyword>
<dbReference type="InterPro" id="IPR036928">
    <property type="entry name" value="AS_sf"/>
</dbReference>
<dbReference type="Proteomes" id="UP000198948">
    <property type="component" value="Unassembled WGS sequence"/>
</dbReference>
<sequence length="332" mass="35722">MKKTVKEFAKATMLAYQNPYHSVAYIAPPAFDEACQQLEADLTPFYFGVKETPVLNPCQMALSEAGMIFHTIDKMSDHGRAIDTTLVNPLTGRSMTGSSSGTAINVLLGMNDIGIGSDGGGSVLAPAMALQLYGLIHPALPVVKVKKQSTDNLTFTPSAGFITRNFACLAKGLAVFDLKPEMTAIKVAIPKGLSQEFLADLAPQLSALISLVEVDYPDCTAERSKLIPWLEQMMQQYDVVISLEGPIDTSSYGDSLLGSFSELRSAAQQESGKGLLRIVNMLDLVGLTIPYDDLAKGLLLIANPAKTSAILAIAQAVQPLIPELVQRYFHKK</sequence>
<dbReference type="AlphaFoldDB" id="A0A1H9UAK5"/>
<dbReference type="SUPFAM" id="SSF75304">
    <property type="entry name" value="Amidase signature (AS) enzymes"/>
    <property type="match status" value="1"/>
</dbReference>
<evidence type="ECO:0000313" key="2">
    <source>
        <dbReference type="EMBL" id="SES06362.1"/>
    </source>
</evidence>
<dbReference type="InterPro" id="IPR023631">
    <property type="entry name" value="Amidase_dom"/>
</dbReference>
<dbReference type="STRING" id="142588.SAMN04488559_12511"/>
<dbReference type="EMBL" id="FOHA01000025">
    <property type="protein sequence ID" value="SES06362.1"/>
    <property type="molecule type" value="Genomic_DNA"/>
</dbReference>
<dbReference type="Pfam" id="PF01425">
    <property type="entry name" value="Amidase"/>
    <property type="match status" value="1"/>
</dbReference>
<dbReference type="RefSeq" id="WP_092653982.1">
    <property type="nucleotide sequence ID" value="NZ_FOHA01000025.1"/>
</dbReference>
<feature type="domain" description="Amidase" evidence="1">
    <location>
        <begin position="87"/>
        <end position="135"/>
    </location>
</feature>
<name>A0A1H9UAK5_9LACT</name>
<proteinExistence type="predicted"/>
<dbReference type="OrthoDB" id="3194737at2"/>